<gene>
    <name evidence="2" type="ORF">A2937_01920</name>
</gene>
<protein>
    <recommendedName>
        <fullName evidence="1">SnoaL-like domain-containing protein</fullName>
    </recommendedName>
</protein>
<proteinExistence type="predicted"/>
<dbReference type="InterPro" id="IPR032710">
    <property type="entry name" value="NTF2-like_dom_sf"/>
</dbReference>
<dbReference type="SUPFAM" id="SSF54427">
    <property type="entry name" value="NTF2-like"/>
    <property type="match status" value="1"/>
</dbReference>
<dbReference type="STRING" id="1802727.A2937_01920"/>
<evidence type="ECO:0000313" key="2">
    <source>
        <dbReference type="EMBL" id="OHA83808.1"/>
    </source>
</evidence>
<comment type="caution">
    <text evidence="2">The sequence shown here is derived from an EMBL/GenBank/DDBJ whole genome shotgun (WGS) entry which is preliminary data.</text>
</comment>
<organism evidence="2 3">
    <name type="scientific">Candidatus Yonathbacteria bacterium RIFCSPLOWO2_01_FULL_47_33b</name>
    <dbReference type="NCBI Taxonomy" id="1802727"/>
    <lineage>
        <taxon>Bacteria</taxon>
        <taxon>Candidatus Yonathiibacteriota</taxon>
    </lineage>
</organism>
<reference evidence="2 3" key="1">
    <citation type="journal article" date="2016" name="Nat. Commun.">
        <title>Thousands of microbial genomes shed light on interconnected biogeochemical processes in an aquifer system.</title>
        <authorList>
            <person name="Anantharaman K."/>
            <person name="Brown C.T."/>
            <person name="Hug L.A."/>
            <person name="Sharon I."/>
            <person name="Castelle C.J."/>
            <person name="Probst A.J."/>
            <person name="Thomas B.C."/>
            <person name="Singh A."/>
            <person name="Wilkins M.J."/>
            <person name="Karaoz U."/>
            <person name="Brodie E.L."/>
            <person name="Williams K.H."/>
            <person name="Hubbard S.S."/>
            <person name="Banfield J.F."/>
        </authorList>
    </citation>
    <scope>NUCLEOTIDE SEQUENCE [LARGE SCALE GENOMIC DNA]</scope>
</reference>
<feature type="domain" description="SnoaL-like" evidence="1">
    <location>
        <begin position="19"/>
        <end position="116"/>
    </location>
</feature>
<dbReference type="Gene3D" id="3.10.450.50">
    <property type="match status" value="1"/>
</dbReference>
<evidence type="ECO:0000259" key="1">
    <source>
        <dbReference type="Pfam" id="PF12680"/>
    </source>
</evidence>
<dbReference type="EMBL" id="MHUW01000013">
    <property type="protein sequence ID" value="OHA83808.1"/>
    <property type="molecule type" value="Genomic_DNA"/>
</dbReference>
<dbReference type="InterPro" id="IPR037401">
    <property type="entry name" value="SnoaL-like"/>
</dbReference>
<dbReference type="Pfam" id="PF12680">
    <property type="entry name" value="SnoaL_2"/>
    <property type="match status" value="1"/>
</dbReference>
<evidence type="ECO:0000313" key="3">
    <source>
        <dbReference type="Proteomes" id="UP000177987"/>
    </source>
</evidence>
<dbReference type="AlphaFoldDB" id="A0A1G2SG82"/>
<dbReference type="Proteomes" id="UP000177987">
    <property type="component" value="Unassembled WGS sequence"/>
</dbReference>
<name>A0A1G2SG82_9BACT</name>
<accession>A0A1G2SG82</accession>
<sequence>MSALLTRTKVRNALWNYGKAWETQNPNLILSIFTEDATYQEGPFAEPMVGWDAIRAYWEKKVVQEQRDIRFHVENILIEGNVAVVEWIADFVDVVKNEGAHLYEVAFLEFSGDHIKSLRETWRSERTPL</sequence>